<evidence type="ECO:0000259" key="3">
    <source>
        <dbReference type="PROSITE" id="PS50853"/>
    </source>
</evidence>
<dbReference type="Pfam" id="PF01390">
    <property type="entry name" value="SEA"/>
    <property type="match status" value="1"/>
</dbReference>
<dbReference type="PROSITE" id="PS50853">
    <property type="entry name" value="FN3"/>
    <property type="match status" value="1"/>
</dbReference>
<evidence type="ECO:0000313" key="4">
    <source>
        <dbReference type="Ensembl" id="ENSPSIP00000017633.1"/>
    </source>
</evidence>
<reference evidence="5" key="1">
    <citation type="submission" date="2011-10" db="EMBL/GenBank/DDBJ databases">
        <authorList>
            <consortium name="Soft-shell Turtle Genome Consortium"/>
        </authorList>
    </citation>
    <scope>NUCLEOTIDE SEQUENCE [LARGE SCALE GENOMIC DNA]</scope>
    <source>
        <strain evidence="5">Daiwa-1</strain>
    </source>
</reference>
<feature type="region of interest" description="Disordered" evidence="1">
    <location>
        <begin position="40"/>
        <end position="171"/>
    </location>
</feature>
<keyword evidence="5" id="KW-1185">Reference proteome</keyword>
<organism evidence="4 5">
    <name type="scientific">Pelodiscus sinensis</name>
    <name type="common">Chinese softshell turtle</name>
    <name type="synonym">Trionyx sinensis</name>
    <dbReference type="NCBI Taxonomy" id="13735"/>
    <lineage>
        <taxon>Eukaryota</taxon>
        <taxon>Metazoa</taxon>
        <taxon>Chordata</taxon>
        <taxon>Craniata</taxon>
        <taxon>Vertebrata</taxon>
        <taxon>Euteleostomi</taxon>
        <taxon>Archelosauria</taxon>
        <taxon>Testudinata</taxon>
        <taxon>Testudines</taxon>
        <taxon>Cryptodira</taxon>
        <taxon>Trionychia</taxon>
        <taxon>Trionychidae</taxon>
        <taxon>Pelodiscus</taxon>
    </lineage>
</organism>
<dbReference type="InterPro" id="IPR036116">
    <property type="entry name" value="FN3_sf"/>
</dbReference>
<dbReference type="InterPro" id="IPR013783">
    <property type="entry name" value="Ig-like_fold"/>
</dbReference>
<dbReference type="HOGENOM" id="CLU_589198_0_0_1"/>
<reference evidence="5" key="2">
    <citation type="journal article" date="2013" name="Nat. Genet.">
        <title>The draft genomes of soft-shell turtle and green sea turtle yield insights into the development and evolution of the turtle-specific body plan.</title>
        <authorList>
            <person name="Wang Z."/>
            <person name="Pascual-Anaya J."/>
            <person name="Zadissa A."/>
            <person name="Li W."/>
            <person name="Niimura Y."/>
            <person name="Huang Z."/>
            <person name="Li C."/>
            <person name="White S."/>
            <person name="Xiong Z."/>
            <person name="Fang D."/>
            <person name="Wang B."/>
            <person name="Ming Y."/>
            <person name="Chen Y."/>
            <person name="Zheng Y."/>
            <person name="Kuraku S."/>
            <person name="Pignatelli M."/>
            <person name="Herrero J."/>
            <person name="Beal K."/>
            <person name="Nozawa M."/>
            <person name="Li Q."/>
            <person name="Wang J."/>
            <person name="Zhang H."/>
            <person name="Yu L."/>
            <person name="Shigenobu S."/>
            <person name="Wang J."/>
            <person name="Liu J."/>
            <person name="Flicek P."/>
            <person name="Searle S."/>
            <person name="Wang J."/>
            <person name="Kuratani S."/>
            <person name="Yin Y."/>
            <person name="Aken B."/>
            <person name="Zhang G."/>
            <person name="Irie N."/>
        </authorList>
    </citation>
    <scope>NUCLEOTIDE SEQUENCE [LARGE SCALE GENOMIC DNA]</scope>
    <source>
        <strain evidence="5">Daiwa-1</strain>
    </source>
</reference>
<feature type="compositionally biased region" description="Polar residues" evidence="1">
    <location>
        <begin position="40"/>
        <end position="62"/>
    </location>
</feature>
<dbReference type="AlphaFoldDB" id="K7GBH2"/>
<dbReference type="Ensembl" id="ENSPSIT00000017712.1">
    <property type="protein sequence ID" value="ENSPSIP00000017633.1"/>
    <property type="gene ID" value="ENSPSIG00000015688.1"/>
</dbReference>
<feature type="compositionally biased region" description="Polar residues" evidence="1">
    <location>
        <begin position="82"/>
        <end position="131"/>
    </location>
</feature>
<dbReference type="CDD" id="cd00063">
    <property type="entry name" value="FN3"/>
    <property type="match status" value="1"/>
</dbReference>
<dbReference type="SUPFAM" id="SSF49265">
    <property type="entry name" value="Fibronectin type III"/>
    <property type="match status" value="1"/>
</dbReference>
<evidence type="ECO:0008006" key="6">
    <source>
        <dbReference type="Google" id="ProtNLM"/>
    </source>
</evidence>
<dbReference type="Gene3D" id="2.60.40.10">
    <property type="entry name" value="Immunoglobulins"/>
    <property type="match status" value="1"/>
</dbReference>
<feature type="domain" description="SEA" evidence="2">
    <location>
        <begin position="333"/>
        <end position="447"/>
    </location>
</feature>
<evidence type="ECO:0000259" key="2">
    <source>
        <dbReference type="PROSITE" id="PS50024"/>
    </source>
</evidence>
<accession>K7GBH2</accession>
<dbReference type="PROSITE" id="PS50024">
    <property type="entry name" value="SEA"/>
    <property type="match status" value="1"/>
</dbReference>
<dbReference type="Pfam" id="PF00041">
    <property type="entry name" value="fn3"/>
    <property type="match status" value="1"/>
</dbReference>
<protein>
    <recommendedName>
        <fullName evidence="6">Fibronectin type-III domain-containing protein</fullName>
    </recommendedName>
</protein>
<feature type="compositionally biased region" description="Low complexity" evidence="1">
    <location>
        <begin position="139"/>
        <end position="168"/>
    </location>
</feature>
<dbReference type="InterPro" id="IPR003961">
    <property type="entry name" value="FN3_dom"/>
</dbReference>
<proteinExistence type="predicted"/>
<dbReference type="InterPro" id="IPR000082">
    <property type="entry name" value="SEA_dom"/>
</dbReference>
<feature type="compositionally biased region" description="Low complexity" evidence="1">
    <location>
        <begin position="63"/>
        <end position="81"/>
    </location>
</feature>
<sequence length="464" mass="49266">MPVDSTTVLLSNTVLPTDTSESILATDTIVVASATSTIPVRDSTTTPSAVSFTPESVSTTPPSREISTTESSHISSTDTSRATPTTFTGTIDSTTVPESNSVLATDTSEPSPSTDGETEATSLSTVNSPDITKTPAAVSDTETSSSPSASSSAISATASSDTSSADTSRVTPITSTVTMPVHSTTVLMSNRVPTAFFTTSVKLPVSATILTSPDTFTSTTRSTAVIIGSTIYPILTSTATAPSPGACPSLDFSLRLEKVTSDVIQFSWTPLDGRKESPYTASLSEDNREVNKSTTDKTNIEFKGLLPGQKYTISVEVLICGQKASTSMTVQTASKNFKGQTRLTNQVFKPQYSNKSSAAFKDFEKNFTAEIKEKMTDDFKTLFNKGRLLIVIDSISNGSVIVLFNIMMAVEQNLTETNISSAFIKALNESTLWKVDFQSTSVVGMAKCSQDSLSVLVCNFRVYQ</sequence>
<evidence type="ECO:0000256" key="1">
    <source>
        <dbReference type="SAM" id="MobiDB-lite"/>
    </source>
</evidence>
<evidence type="ECO:0000313" key="5">
    <source>
        <dbReference type="Proteomes" id="UP000007267"/>
    </source>
</evidence>
<dbReference type="eggNOG" id="ENOG502SR6V">
    <property type="taxonomic scope" value="Eukaryota"/>
</dbReference>
<reference evidence="4" key="3">
    <citation type="submission" date="2025-08" db="UniProtKB">
        <authorList>
            <consortium name="Ensembl"/>
        </authorList>
    </citation>
    <scope>IDENTIFICATION</scope>
</reference>
<dbReference type="GeneTree" id="ENSGT00730000113741"/>
<name>K7GBH2_PELSI</name>
<dbReference type="Proteomes" id="UP000007267">
    <property type="component" value="Unassembled WGS sequence"/>
</dbReference>
<dbReference type="EMBL" id="AGCU01106719">
    <property type="status" value="NOT_ANNOTATED_CDS"/>
    <property type="molecule type" value="Genomic_DNA"/>
</dbReference>
<dbReference type="OMA" id="ANCTSIN"/>
<reference evidence="4" key="4">
    <citation type="submission" date="2025-09" db="UniProtKB">
        <authorList>
            <consortium name="Ensembl"/>
        </authorList>
    </citation>
    <scope>IDENTIFICATION</scope>
</reference>
<feature type="domain" description="Fibronectin type-III" evidence="3">
    <location>
        <begin position="248"/>
        <end position="335"/>
    </location>
</feature>